<accession>A0A6A2WC17</accession>
<evidence type="ECO:0000313" key="2">
    <source>
        <dbReference type="Proteomes" id="UP000436088"/>
    </source>
</evidence>
<sequence>MPLDTREGISRRSIATHQRSTIVKLLGVHRPPSFNDSDKEPRPIPKTFITTPLSSCSLTFLSTPVITNLHPMRAAPPRWTALQCFFVFCVLSASFPFSSSMDAMIDNLIHAYESSNEAHNISVGLEIDLLHYSSVKAED</sequence>
<comment type="caution">
    <text evidence="1">The sequence shown here is derived from an EMBL/GenBank/DDBJ whole genome shotgun (WGS) entry which is preliminary data.</text>
</comment>
<organism evidence="1 2">
    <name type="scientific">Hibiscus syriacus</name>
    <name type="common">Rose of Sharon</name>
    <dbReference type="NCBI Taxonomy" id="106335"/>
    <lineage>
        <taxon>Eukaryota</taxon>
        <taxon>Viridiplantae</taxon>
        <taxon>Streptophyta</taxon>
        <taxon>Embryophyta</taxon>
        <taxon>Tracheophyta</taxon>
        <taxon>Spermatophyta</taxon>
        <taxon>Magnoliopsida</taxon>
        <taxon>eudicotyledons</taxon>
        <taxon>Gunneridae</taxon>
        <taxon>Pentapetalae</taxon>
        <taxon>rosids</taxon>
        <taxon>malvids</taxon>
        <taxon>Malvales</taxon>
        <taxon>Malvaceae</taxon>
        <taxon>Malvoideae</taxon>
        <taxon>Hibiscus</taxon>
    </lineage>
</organism>
<dbReference type="AlphaFoldDB" id="A0A6A2WC17"/>
<reference evidence="1" key="1">
    <citation type="submission" date="2019-09" db="EMBL/GenBank/DDBJ databases">
        <title>Draft genome information of white flower Hibiscus syriacus.</title>
        <authorList>
            <person name="Kim Y.-M."/>
        </authorList>
    </citation>
    <scope>NUCLEOTIDE SEQUENCE [LARGE SCALE GENOMIC DNA]</scope>
    <source>
        <strain evidence="1">YM2019G1</strain>
    </source>
</reference>
<name>A0A6A2WC17_HIBSY</name>
<dbReference type="EMBL" id="VEPZ02001775">
    <property type="protein sequence ID" value="KAE8655773.1"/>
    <property type="molecule type" value="Genomic_DNA"/>
</dbReference>
<keyword evidence="2" id="KW-1185">Reference proteome</keyword>
<evidence type="ECO:0000313" key="1">
    <source>
        <dbReference type="EMBL" id="KAE8655773.1"/>
    </source>
</evidence>
<dbReference type="Proteomes" id="UP000436088">
    <property type="component" value="Unassembled WGS sequence"/>
</dbReference>
<gene>
    <name evidence="1" type="ORF">F3Y22_tig00117017pilonHSYRG00235</name>
</gene>
<proteinExistence type="predicted"/>
<protein>
    <submittedName>
        <fullName evidence="1">Uncharacterized protein</fullName>
    </submittedName>
</protein>